<accession>A0ABS8G999</accession>
<dbReference type="RefSeq" id="WP_229159247.1">
    <property type="nucleotide sequence ID" value="NZ_JAJEWP010000001.1"/>
</dbReference>
<comment type="caution">
    <text evidence="4">The sequence shown here is derived from an EMBL/GenBank/DDBJ whole genome shotgun (WGS) entry which is preliminary data.</text>
</comment>
<protein>
    <submittedName>
        <fullName evidence="4">TonB-dependent receptor</fullName>
    </submittedName>
</protein>
<evidence type="ECO:0000256" key="1">
    <source>
        <dbReference type="ARBA" id="ARBA00004442"/>
    </source>
</evidence>
<sequence length="115" mass="13577">MLAFVVCAFCLFKGYDLFGKQAYVRMDYSYYGEYKTHFNVRDEDVVPSYSYFNLSGRVDVSDDIKLSVHLNNVFDKEAVKYRNARSRSTDNTTAQQYIEYLEGRSLTVRLDYTFY</sequence>
<dbReference type="Proteomes" id="UP001520878">
    <property type="component" value="Unassembled WGS sequence"/>
</dbReference>
<dbReference type="EMBL" id="JAJEWP010000001">
    <property type="protein sequence ID" value="MCC2616299.1"/>
    <property type="molecule type" value="Genomic_DNA"/>
</dbReference>
<organism evidence="4 5">
    <name type="scientific">Fluctibacter halophilus</name>
    <dbReference type="NCBI Taxonomy" id="226011"/>
    <lineage>
        <taxon>Bacteria</taxon>
        <taxon>Pseudomonadati</taxon>
        <taxon>Pseudomonadota</taxon>
        <taxon>Gammaproteobacteria</taxon>
        <taxon>Alteromonadales</taxon>
        <taxon>Alteromonadaceae</taxon>
        <taxon>Fluctibacter</taxon>
    </lineage>
</organism>
<name>A0ABS8G999_9ALTE</name>
<dbReference type="SUPFAM" id="SSF56935">
    <property type="entry name" value="Porins"/>
    <property type="match status" value="1"/>
</dbReference>
<dbReference type="Gene3D" id="2.40.170.20">
    <property type="entry name" value="TonB-dependent receptor, beta-barrel domain"/>
    <property type="match status" value="1"/>
</dbReference>
<comment type="subcellular location">
    <subcellularLocation>
        <location evidence="1">Cell outer membrane</location>
    </subcellularLocation>
</comment>
<keyword evidence="4" id="KW-0675">Receptor</keyword>
<proteinExistence type="predicted"/>
<evidence type="ECO:0000313" key="5">
    <source>
        <dbReference type="Proteomes" id="UP001520878"/>
    </source>
</evidence>
<evidence type="ECO:0000256" key="2">
    <source>
        <dbReference type="ARBA" id="ARBA00023136"/>
    </source>
</evidence>
<keyword evidence="5" id="KW-1185">Reference proteome</keyword>
<evidence type="ECO:0000313" key="4">
    <source>
        <dbReference type="EMBL" id="MCC2616299.1"/>
    </source>
</evidence>
<dbReference type="InterPro" id="IPR036942">
    <property type="entry name" value="Beta-barrel_TonB_sf"/>
</dbReference>
<keyword evidence="2" id="KW-0472">Membrane</keyword>
<keyword evidence="3" id="KW-0998">Cell outer membrane</keyword>
<evidence type="ECO:0000256" key="3">
    <source>
        <dbReference type="ARBA" id="ARBA00023237"/>
    </source>
</evidence>
<gene>
    <name evidence="4" type="ORF">LJ739_08605</name>
</gene>
<reference evidence="4 5" key="1">
    <citation type="submission" date="2021-10" db="EMBL/GenBank/DDBJ databases">
        <title>Draft genome of Aestuariibacter halophilus JC2043.</title>
        <authorList>
            <person name="Emsley S.A."/>
            <person name="Pfannmuller K.M."/>
            <person name="Ushijima B."/>
            <person name="Saw J.H."/>
            <person name="Videau P."/>
        </authorList>
    </citation>
    <scope>NUCLEOTIDE SEQUENCE [LARGE SCALE GENOMIC DNA]</scope>
    <source>
        <strain evidence="4 5">JC2043</strain>
    </source>
</reference>